<sequence>MKEFMTFVLLLMSVSAFAETRIIGKDAENLFNSLEGQYEYTSGAKVSGLSIETIIRHDNEISCQKETVEYSGALATVSYECIVKE</sequence>
<dbReference type="RefSeq" id="WP_102244546.1">
    <property type="nucleotide sequence ID" value="NZ_CP025704.1"/>
</dbReference>
<dbReference type="Proteomes" id="UP000235584">
    <property type="component" value="Chromosome"/>
</dbReference>
<dbReference type="EMBL" id="CP025704">
    <property type="protein sequence ID" value="AUN99255.1"/>
    <property type="molecule type" value="Genomic_DNA"/>
</dbReference>
<name>A0A2K9NW28_BACTC</name>
<evidence type="ECO:0000313" key="1">
    <source>
        <dbReference type="EMBL" id="AUN99255.1"/>
    </source>
</evidence>
<proteinExistence type="predicted"/>
<keyword evidence="2" id="KW-1185">Reference proteome</keyword>
<dbReference type="KEGG" id="bsto:C0V70_14305"/>
<organism evidence="1 2">
    <name type="scientific">Bacteriovorax stolpii</name>
    <name type="common">Bdellovibrio stolpii</name>
    <dbReference type="NCBI Taxonomy" id="960"/>
    <lineage>
        <taxon>Bacteria</taxon>
        <taxon>Pseudomonadati</taxon>
        <taxon>Bdellovibrionota</taxon>
        <taxon>Bacteriovoracia</taxon>
        <taxon>Bacteriovoracales</taxon>
        <taxon>Bacteriovoracaceae</taxon>
        <taxon>Bacteriovorax</taxon>
    </lineage>
</organism>
<evidence type="ECO:0000313" key="2">
    <source>
        <dbReference type="Proteomes" id="UP000235584"/>
    </source>
</evidence>
<protein>
    <submittedName>
        <fullName evidence="1">Uncharacterized protein</fullName>
    </submittedName>
</protein>
<gene>
    <name evidence="1" type="ORF">C0V70_14305</name>
</gene>
<reference evidence="1 2" key="1">
    <citation type="submission" date="2018-01" db="EMBL/GenBank/DDBJ databases">
        <title>Complete genome sequence of Bacteriovorax stolpii DSM12778.</title>
        <authorList>
            <person name="Tang B."/>
            <person name="Chang J."/>
        </authorList>
    </citation>
    <scope>NUCLEOTIDE SEQUENCE [LARGE SCALE GENOMIC DNA]</scope>
    <source>
        <strain evidence="1 2">DSM 12778</strain>
    </source>
</reference>
<accession>A0A2K9NW28</accession>
<dbReference type="AlphaFoldDB" id="A0A2K9NW28"/>